<dbReference type="Proteomes" id="UP000008366">
    <property type="component" value="Unassembled WGS sequence"/>
</dbReference>
<protein>
    <submittedName>
        <fullName evidence="6">Hemin ABC transporter ATP-binding protein</fullName>
    </submittedName>
</protein>
<sequence>MIRAHDVSLSFSGNRVLDRVDIELDQGVLTALIGPNGAGKSTLFSVLAGDQRPDTGTVLLGERPVGSFSAKELARLRAVLPQDHTVRFSYSVEEIVSLARLSYAPDPILDEQIVTRSIEDVEMAHMRRRDVQTLSGGESGRAAFARVLAQTTPIILLDEPTSALDLRHQEAVLRRARRLARKGACVIVVLHDLNLAAAYADRIVLMDQGRIVADGAPREVLTVVHIEAVYGQPVLVTDHPTRACPLIVATDDVGATEDVGVSGDCVVADDIGATDDVGAAV</sequence>
<dbReference type="GO" id="GO:0016887">
    <property type="term" value="F:ATP hydrolysis activity"/>
    <property type="evidence" value="ECO:0007669"/>
    <property type="project" value="InterPro"/>
</dbReference>
<dbReference type="OrthoDB" id="5296765at2"/>
<dbReference type="NCBIfam" id="NF010068">
    <property type="entry name" value="PRK13548.1"/>
    <property type="match status" value="1"/>
</dbReference>
<dbReference type="SMART" id="SM00382">
    <property type="entry name" value="AAA"/>
    <property type="match status" value="1"/>
</dbReference>
<dbReference type="GO" id="GO:0005524">
    <property type="term" value="F:ATP binding"/>
    <property type="evidence" value="ECO:0007669"/>
    <property type="project" value="UniProtKB-KW"/>
</dbReference>
<evidence type="ECO:0000256" key="2">
    <source>
        <dbReference type="ARBA" id="ARBA00022741"/>
    </source>
</evidence>
<gene>
    <name evidence="6" type="primary">hmuV</name>
    <name evidence="6" type="ORF">KILIM_053_00260</name>
</gene>
<keyword evidence="7" id="KW-1185">Reference proteome</keyword>
<dbReference type="PANTHER" id="PTHR42794">
    <property type="entry name" value="HEMIN IMPORT ATP-BINDING PROTEIN HMUV"/>
    <property type="match status" value="1"/>
</dbReference>
<evidence type="ECO:0000256" key="4">
    <source>
        <dbReference type="ARBA" id="ARBA00022967"/>
    </source>
</evidence>
<accession>K6WCH8</accession>
<keyword evidence="4" id="KW-1278">Translocase</keyword>
<dbReference type="InterPro" id="IPR003593">
    <property type="entry name" value="AAA+_ATPase"/>
</dbReference>
<evidence type="ECO:0000256" key="3">
    <source>
        <dbReference type="ARBA" id="ARBA00022840"/>
    </source>
</evidence>
<evidence type="ECO:0000313" key="7">
    <source>
        <dbReference type="Proteomes" id="UP000008366"/>
    </source>
</evidence>
<dbReference type="eggNOG" id="COG4559">
    <property type="taxonomic scope" value="Bacteria"/>
</dbReference>
<dbReference type="PANTHER" id="PTHR42794:SF1">
    <property type="entry name" value="HEMIN IMPORT ATP-BINDING PROTEIN HMUV"/>
    <property type="match status" value="1"/>
</dbReference>
<dbReference type="PROSITE" id="PS50893">
    <property type="entry name" value="ABC_TRANSPORTER_2"/>
    <property type="match status" value="1"/>
</dbReference>
<comment type="caution">
    <text evidence="6">The sequence shown here is derived from an EMBL/GenBank/DDBJ whole genome shotgun (WGS) entry which is preliminary data.</text>
</comment>
<name>K6WCH8_9MICO</name>
<dbReference type="Pfam" id="PF00005">
    <property type="entry name" value="ABC_tran"/>
    <property type="match status" value="1"/>
</dbReference>
<evidence type="ECO:0000313" key="6">
    <source>
        <dbReference type="EMBL" id="GAB96975.1"/>
    </source>
</evidence>
<organism evidence="6 7">
    <name type="scientific">Kineosphaera limosa NBRC 100340</name>
    <dbReference type="NCBI Taxonomy" id="1184609"/>
    <lineage>
        <taxon>Bacteria</taxon>
        <taxon>Bacillati</taxon>
        <taxon>Actinomycetota</taxon>
        <taxon>Actinomycetes</taxon>
        <taxon>Micrococcales</taxon>
        <taxon>Dermatophilaceae</taxon>
        <taxon>Kineosphaera</taxon>
    </lineage>
</organism>
<dbReference type="InterPro" id="IPR027417">
    <property type="entry name" value="P-loop_NTPase"/>
</dbReference>
<dbReference type="Gene3D" id="3.40.50.300">
    <property type="entry name" value="P-loop containing nucleotide triphosphate hydrolases"/>
    <property type="match status" value="1"/>
</dbReference>
<feature type="domain" description="ABC transporter" evidence="5">
    <location>
        <begin position="2"/>
        <end position="233"/>
    </location>
</feature>
<proteinExistence type="predicted"/>
<dbReference type="AlphaFoldDB" id="K6WCH8"/>
<dbReference type="RefSeq" id="WP_006593507.1">
    <property type="nucleotide sequence ID" value="NZ_BAHD01000053.1"/>
</dbReference>
<dbReference type="FunFam" id="3.40.50.300:FF:000134">
    <property type="entry name" value="Iron-enterobactin ABC transporter ATP-binding protein"/>
    <property type="match status" value="1"/>
</dbReference>
<reference evidence="6 7" key="1">
    <citation type="submission" date="2012-08" db="EMBL/GenBank/DDBJ databases">
        <title>Whole genome shotgun sequence of Kineosphaera limosa NBRC 100340.</title>
        <authorList>
            <person name="Yoshida I."/>
            <person name="Isaki S."/>
            <person name="Hosoyama A."/>
            <person name="Tsuchikane K."/>
            <person name="Katsumata H."/>
            <person name="Ando Y."/>
            <person name="Ohji S."/>
            <person name="Hamada M."/>
            <person name="Tamura T."/>
            <person name="Yamazoe A."/>
            <person name="Yamazaki S."/>
            <person name="Fujita N."/>
        </authorList>
    </citation>
    <scope>NUCLEOTIDE SEQUENCE [LARGE SCALE GENOMIC DNA]</scope>
    <source>
        <strain evidence="6 7">NBRC 100340</strain>
    </source>
</reference>
<dbReference type="InterPro" id="IPR003439">
    <property type="entry name" value="ABC_transporter-like_ATP-bd"/>
</dbReference>
<dbReference type="SUPFAM" id="SSF52540">
    <property type="entry name" value="P-loop containing nucleoside triphosphate hydrolases"/>
    <property type="match status" value="1"/>
</dbReference>
<evidence type="ECO:0000256" key="1">
    <source>
        <dbReference type="ARBA" id="ARBA00022448"/>
    </source>
</evidence>
<evidence type="ECO:0000259" key="5">
    <source>
        <dbReference type="PROSITE" id="PS50893"/>
    </source>
</evidence>
<dbReference type="EMBL" id="BAHD01000053">
    <property type="protein sequence ID" value="GAB96975.1"/>
    <property type="molecule type" value="Genomic_DNA"/>
</dbReference>
<keyword evidence="1" id="KW-0813">Transport</keyword>
<dbReference type="CDD" id="cd03214">
    <property type="entry name" value="ABC_Iron-Siderophores_B12_Hemin"/>
    <property type="match status" value="1"/>
</dbReference>
<keyword evidence="2" id="KW-0547">Nucleotide-binding</keyword>
<dbReference type="STRING" id="1184609.KILIM_053_00260"/>
<keyword evidence="3 6" id="KW-0067">ATP-binding</keyword>